<dbReference type="Proteomes" id="UP000032673">
    <property type="component" value="Unassembled WGS sequence"/>
</dbReference>
<organism evidence="2 4">
    <name type="scientific">Acetobacter indonesiensis</name>
    <dbReference type="NCBI Taxonomy" id="104101"/>
    <lineage>
        <taxon>Bacteria</taxon>
        <taxon>Pseudomonadati</taxon>
        <taxon>Pseudomonadota</taxon>
        <taxon>Alphaproteobacteria</taxon>
        <taxon>Acetobacterales</taxon>
        <taxon>Acetobacteraceae</taxon>
        <taxon>Acetobacter</taxon>
    </lineage>
</organism>
<dbReference type="EMBL" id="BJXQ01000010">
    <property type="protein sequence ID" value="GEN03877.1"/>
    <property type="molecule type" value="Genomic_DNA"/>
</dbReference>
<reference evidence="2 4" key="2">
    <citation type="submission" date="2019-07" db="EMBL/GenBank/DDBJ databases">
        <title>Whole genome shotgun sequence of Acetobacter indonesiensis NBRC 16471.</title>
        <authorList>
            <person name="Hosoyama A."/>
            <person name="Uohara A."/>
            <person name="Ohji S."/>
            <person name="Ichikawa N."/>
        </authorList>
    </citation>
    <scope>NUCLEOTIDE SEQUENCE [LARGE SCALE GENOMIC DNA]</scope>
    <source>
        <strain evidence="2 4">NBRC 16471</strain>
    </source>
</reference>
<dbReference type="RefSeq" id="WP_048845798.1">
    <property type="nucleotide sequence ID" value="NZ_BAMW01000024.1"/>
</dbReference>
<dbReference type="AlphaFoldDB" id="A0A6N3T8F0"/>
<reference evidence="1 3" key="1">
    <citation type="submission" date="2012-11" db="EMBL/GenBank/DDBJ databases">
        <title>Whole genome sequence of Acetobacter indonesiensis 5H-1.</title>
        <authorList>
            <person name="Azuma Y."/>
            <person name="Higashiura N."/>
            <person name="Hirakawa H."/>
            <person name="Matsushita K."/>
        </authorList>
    </citation>
    <scope>NUCLEOTIDE SEQUENCE [LARGE SCALE GENOMIC DNA]</scope>
    <source>
        <strain evidence="1 3">5H-1</strain>
    </source>
</reference>
<accession>A0A6N3T8F0</accession>
<comment type="caution">
    <text evidence="2">The sequence shown here is derived from an EMBL/GenBank/DDBJ whole genome shotgun (WGS) entry which is preliminary data.</text>
</comment>
<proteinExistence type="predicted"/>
<sequence length="90" mass="9494">MLFLVLFGFLVLLGLGVGFLGKIARIEDPASSVATSPVRSAVRATVFPRRDMTAEELDHQAELANIKADAGARESVVNAIQVAGSSSHKT</sequence>
<keyword evidence="3" id="KW-1185">Reference proteome</keyword>
<protein>
    <submittedName>
        <fullName evidence="2">Uncharacterized protein</fullName>
    </submittedName>
</protein>
<dbReference type="Proteomes" id="UP000321104">
    <property type="component" value="Unassembled WGS sequence"/>
</dbReference>
<evidence type="ECO:0000313" key="3">
    <source>
        <dbReference type="Proteomes" id="UP000032673"/>
    </source>
</evidence>
<gene>
    <name evidence="1" type="ORF">Abin_024_079</name>
    <name evidence="2" type="ORF">AIN02nite_19020</name>
</gene>
<name>A0A6N3T8F0_9PROT</name>
<evidence type="ECO:0000313" key="4">
    <source>
        <dbReference type="Proteomes" id="UP000321104"/>
    </source>
</evidence>
<evidence type="ECO:0000313" key="2">
    <source>
        <dbReference type="EMBL" id="GEN03877.1"/>
    </source>
</evidence>
<dbReference type="EMBL" id="BAMW01000024">
    <property type="protein sequence ID" value="GAN63294.1"/>
    <property type="molecule type" value="Genomic_DNA"/>
</dbReference>
<evidence type="ECO:0000313" key="1">
    <source>
        <dbReference type="EMBL" id="GAN63294.1"/>
    </source>
</evidence>